<keyword evidence="1" id="KW-0378">Hydrolase</keyword>
<dbReference type="EMBL" id="DSBW01000027">
    <property type="protein sequence ID" value="HED30309.1"/>
    <property type="molecule type" value="Genomic_DNA"/>
</dbReference>
<feature type="binding site" evidence="2">
    <location>
        <position position="152"/>
    </location>
    <ligand>
        <name>Mn(2+)</name>
        <dbReference type="ChEBI" id="CHEBI:29035"/>
        <label>2</label>
    </ligand>
</feature>
<feature type="binding site" evidence="2">
    <location>
        <position position="118"/>
    </location>
    <ligand>
        <name>Mn(2+)</name>
        <dbReference type="ChEBI" id="CHEBI:29035"/>
        <label>2</label>
    </ligand>
</feature>
<dbReference type="NCBIfam" id="TIGR01891">
    <property type="entry name" value="amidohydrolases"/>
    <property type="match status" value="1"/>
</dbReference>
<dbReference type="InterPro" id="IPR002933">
    <property type="entry name" value="Peptidase_M20"/>
</dbReference>
<organism evidence="4">
    <name type="scientific">Prosthecochloris aestuarii</name>
    <dbReference type="NCBI Taxonomy" id="1102"/>
    <lineage>
        <taxon>Bacteria</taxon>
        <taxon>Pseudomonadati</taxon>
        <taxon>Chlorobiota</taxon>
        <taxon>Chlorobiia</taxon>
        <taxon>Chlorobiales</taxon>
        <taxon>Chlorobiaceae</taxon>
        <taxon>Prosthecochloris</taxon>
    </lineage>
</organism>
<feature type="binding site" evidence="2">
    <location>
        <position position="378"/>
    </location>
    <ligand>
        <name>Mn(2+)</name>
        <dbReference type="ChEBI" id="CHEBI:29035"/>
        <label>2</label>
    </ligand>
</feature>
<dbReference type="InterPro" id="IPR036264">
    <property type="entry name" value="Bact_exopeptidase_dim_dom"/>
</dbReference>
<dbReference type="CDD" id="cd03886">
    <property type="entry name" value="M20_Acy1"/>
    <property type="match status" value="1"/>
</dbReference>
<dbReference type="Pfam" id="PF07687">
    <property type="entry name" value="M20_dimer"/>
    <property type="match status" value="1"/>
</dbReference>
<comment type="caution">
    <text evidence="4">The sequence shown here is derived from an EMBL/GenBank/DDBJ whole genome shotgun (WGS) entry which is preliminary data.</text>
</comment>
<feature type="binding site" evidence="2">
    <location>
        <position position="116"/>
    </location>
    <ligand>
        <name>Mn(2+)</name>
        <dbReference type="ChEBI" id="CHEBI:29035"/>
        <label>2</label>
    </ligand>
</feature>
<gene>
    <name evidence="4" type="ORF">ENN50_01185</name>
</gene>
<dbReference type="Gene3D" id="3.40.630.10">
    <property type="entry name" value="Zn peptidases"/>
    <property type="match status" value="1"/>
</dbReference>
<feature type="domain" description="Peptidase M20 dimerisation" evidence="3">
    <location>
        <begin position="204"/>
        <end position="280"/>
    </location>
</feature>
<dbReference type="GO" id="GO:0046872">
    <property type="term" value="F:metal ion binding"/>
    <property type="evidence" value="ECO:0007669"/>
    <property type="project" value="UniProtKB-KW"/>
</dbReference>
<accession>A0A831WUH4</accession>
<keyword evidence="2" id="KW-0464">Manganese</keyword>
<keyword evidence="2" id="KW-0479">Metal-binding</keyword>
<evidence type="ECO:0000259" key="3">
    <source>
        <dbReference type="Pfam" id="PF07687"/>
    </source>
</evidence>
<dbReference type="InterPro" id="IPR017439">
    <property type="entry name" value="Amidohydrolase"/>
</dbReference>
<dbReference type="Gene3D" id="3.30.70.360">
    <property type="match status" value="1"/>
</dbReference>
<dbReference type="InterPro" id="IPR011650">
    <property type="entry name" value="Peptidase_M20_dimer"/>
</dbReference>
<dbReference type="PIRSF" id="PIRSF005962">
    <property type="entry name" value="Pept_M20D_amidohydro"/>
    <property type="match status" value="1"/>
</dbReference>
<dbReference type="Proteomes" id="UP000886335">
    <property type="component" value="Unassembled WGS sequence"/>
</dbReference>
<dbReference type="GO" id="GO:0019877">
    <property type="term" value="P:diaminopimelate biosynthetic process"/>
    <property type="evidence" value="ECO:0007669"/>
    <property type="project" value="UniProtKB-ARBA"/>
</dbReference>
<dbReference type="FunFam" id="3.30.70.360:FF:000001">
    <property type="entry name" value="N-acetyldiaminopimelate deacetylase"/>
    <property type="match status" value="1"/>
</dbReference>
<comment type="cofactor">
    <cofactor evidence="2">
        <name>Mn(2+)</name>
        <dbReference type="ChEBI" id="CHEBI:29035"/>
    </cofactor>
    <text evidence="2">The Mn(2+) ion enhances activity.</text>
</comment>
<dbReference type="GO" id="GO:0050118">
    <property type="term" value="F:N-acetyldiaminopimelate deacetylase activity"/>
    <property type="evidence" value="ECO:0007669"/>
    <property type="project" value="UniProtKB-ARBA"/>
</dbReference>
<dbReference type="SUPFAM" id="SSF55031">
    <property type="entry name" value="Bacterial exopeptidase dimerisation domain"/>
    <property type="match status" value="1"/>
</dbReference>
<evidence type="ECO:0000256" key="2">
    <source>
        <dbReference type="PIRSR" id="PIRSR005962-1"/>
    </source>
</evidence>
<dbReference type="Pfam" id="PF01546">
    <property type="entry name" value="Peptidase_M20"/>
    <property type="match status" value="1"/>
</dbReference>
<protein>
    <submittedName>
        <fullName evidence="4">Amidohydrolase</fullName>
    </submittedName>
</protein>
<dbReference type="PANTHER" id="PTHR11014:SF63">
    <property type="entry name" value="METALLOPEPTIDASE, PUTATIVE (AFU_ORTHOLOGUE AFUA_6G09600)-RELATED"/>
    <property type="match status" value="1"/>
</dbReference>
<reference evidence="4" key="1">
    <citation type="journal article" date="2020" name="mSystems">
        <title>Genome- and Community-Level Interaction Insights into Carbon Utilization and Element Cycling Functions of Hydrothermarchaeota in Hydrothermal Sediment.</title>
        <authorList>
            <person name="Zhou Z."/>
            <person name="Liu Y."/>
            <person name="Xu W."/>
            <person name="Pan J."/>
            <person name="Luo Z.H."/>
            <person name="Li M."/>
        </authorList>
    </citation>
    <scope>NUCLEOTIDE SEQUENCE [LARGE SCALE GENOMIC DNA]</scope>
    <source>
        <strain evidence="4">SpSt-1181</strain>
    </source>
</reference>
<name>A0A831WUH4_PROAE</name>
<dbReference type="SUPFAM" id="SSF53187">
    <property type="entry name" value="Zn-dependent exopeptidases"/>
    <property type="match status" value="1"/>
</dbReference>
<dbReference type="AlphaFoldDB" id="A0A831WUH4"/>
<dbReference type="PANTHER" id="PTHR11014">
    <property type="entry name" value="PEPTIDASE M20 FAMILY MEMBER"/>
    <property type="match status" value="1"/>
</dbReference>
<proteinExistence type="predicted"/>
<feature type="binding site" evidence="2">
    <location>
        <position position="179"/>
    </location>
    <ligand>
        <name>Mn(2+)</name>
        <dbReference type="ChEBI" id="CHEBI:29035"/>
        <label>2</label>
    </ligand>
</feature>
<evidence type="ECO:0000256" key="1">
    <source>
        <dbReference type="ARBA" id="ARBA00022801"/>
    </source>
</evidence>
<sequence>MPEPSLSLADHVTCAAAALYSEVVELRRDIHRHPELSFREFRTTRLVADYLGKLGLDIGKSYLETGCVALLRGSKPGVPDRPRRLVALRADIDALPVNEENSFGFCSAAAGCMHACGHDMHTAILLGTASLLCGMRDEIDGDVLFVFQPAEEKAPGGALSLIEAGLLDDYRPDAIFALHCFPHILTGNVAIREGSVMAAADELYITIHGRGGHASAPHTSADPVLASAHIVTALQHLVSRMASPYEPAVVSISSIHGGNATNVIPDTVEMSGTMRTMNESLRALFHERFAITVRQVAEGFGTKADVRIVNSYPVLDNHPGATAVARRAARTILGEEHVEEGEPLMTAEDFAYYLQRCPGAFIQLGTGRPEQLEGDRLHSSRFNPDESALETGMKVMAFTALAALSG</sequence>
<evidence type="ECO:0000313" key="4">
    <source>
        <dbReference type="EMBL" id="HED30309.1"/>
    </source>
</evidence>